<gene>
    <name evidence="1" type="ORF">CEJ86_14390</name>
</gene>
<name>A0A2J0Z3D6_RHIML</name>
<organism evidence="1 2">
    <name type="scientific">Rhizobium meliloti</name>
    <name type="common">Ensifer meliloti</name>
    <name type="synonym">Sinorhizobium meliloti</name>
    <dbReference type="NCBI Taxonomy" id="382"/>
    <lineage>
        <taxon>Bacteria</taxon>
        <taxon>Pseudomonadati</taxon>
        <taxon>Pseudomonadota</taxon>
        <taxon>Alphaproteobacteria</taxon>
        <taxon>Hyphomicrobiales</taxon>
        <taxon>Rhizobiaceae</taxon>
        <taxon>Sinorhizobium/Ensifer group</taxon>
        <taxon>Sinorhizobium</taxon>
    </lineage>
</organism>
<comment type="caution">
    <text evidence="1">The sequence shown here is derived from an EMBL/GenBank/DDBJ whole genome shotgun (WGS) entry which is preliminary data.</text>
</comment>
<dbReference type="Proteomes" id="UP000231987">
    <property type="component" value="Unassembled WGS sequence"/>
</dbReference>
<sequence>MPFAPSLAASQVRERRNSADFAVSFPSATPYASTSRRKPGLVVVFKLAH</sequence>
<reference evidence="1 2" key="1">
    <citation type="submission" date="2017-06" db="EMBL/GenBank/DDBJ databases">
        <title>Ensifer strains isolated from leguminous trees and herbs display diverse denitrification phenotypes with some acting as strong N2O sinks.</title>
        <authorList>
            <person name="Woliy K."/>
            <person name="Mania D."/>
            <person name="Bakken L.R."/>
            <person name="Frostegard A."/>
        </authorList>
    </citation>
    <scope>NUCLEOTIDE SEQUENCE [LARGE SCALE GENOMIC DNA]</scope>
    <source>
        <strain evidence="1 2">AC50a</strain>
    </source>
</reference>
<dbReference type="RefSeq" id="WP_100672227.1">
    <property type="nucleotide sequence ID" value="NZ_JBKOIJ010000001.1"/>
</dbReference>
<dbReference type="AlphaFoldDB" id="A0A2J0Z3D6"/>
<proteinExistence type="predicted"/>
<protein>
    <submittedName>
        <fullName evidence="1">Uncharacterized protein</fullName>
    </submittedName>
</protein>
<evidence type="ECO:0000313" key="2">
    <source>
        <dbReference type="Proteomes" id="UP000231987"/>
    </source>
</evidence>
<accession>A0A2J0Z3D6</accession>
<dbReference type="EMBL" id="NJGD01000005">
    <property type="protein sequence ID" value="PJR14995.1"/>
    <property type="molecule type" value="Genomic_DNA"/>
</dbReference>
<evidence type="ECO:0000313" key="1">
    <source>
        <dbReference type="EMBL" id="PJR14995.1"/>
    </source>
</evidence>